<evidence type="ECO:0000256" key="1">
    <source>
        <dbReference type="ARBA" id="ARBA00004496"/>
    </source>
</evidence>
<dbReference type="InterPro" id="IPR027417">
    <property type="entry name" value="P-loop_NTPase"/>
</dbReference>
<evidence type="ECO:0000256" key="9">
    <source>
        <dbReference type="HAMAP-Rule" id="MF_03039"/>
    </source>
</evidence>
<dbReference type="PROSITE" id="PS01215">
    <property type="entry name" value="MRP"/>
    <property type="match status" value="1"/>
</dbReference>
<dbReference type="Proteomes" id="UP001174909">
    <property type="component" value="Unassembled WGS sequence"/>
</dbReference>
<feature type="binding site" evidence="9">
    <location>
        <position position="199"/>
    </location>
    <ligand>
        <name>[4Fe-4S] cluster</name>
        <dbReference type="ChEBI" id="CHEBI:49883"/>
        <note>ligand shared between dimeric partners</note>
    </ligand>
</feature>
<protein>
    <recommendedName>
        <fullName evidence="9">Cytosolic Fe-S cluster assembly factor NUBP2 homolog</fullName>
    </recommendedName>
</protein>
<dbReference type="GO" id="GO:0140663">
    <property type="term" value="F:ATP-dependent FeS chaperone activity"/>
    <property type="evidence" value="ECO:0007669"/>
    <property type="project" value="InterPro"/>
</dbReference>
<accession>A0AA35TL68</accession>
<evidence type="ECO:0000313" key="11">
    <source>
        <dbReference type="Proteomes" id="UP001174909"/>
    </source>
</evidence>
<keyword evidence="8 9" id="KW-0411">Iron-sulfur</keyword>
<keyword evidence="6 9" id="KW-0067">ATP-binding</keyword>
<gene>
    <name evidence="10" type="ORF">GBAR_LOCUS27484</name>
</gene>
<dbReference type="PANTHER" id="PTHR23264">
    <property type="entry name" value="NUCLEOTIDE-BINDING PROTEIN NBP35 YEAST -RELATED"/>
    <property type="match status" value="1"/>
</dbReference>
<evidence type="ECO:0000256" key="5">
    <source>
        <dbReference type="ARBA" id="ARBA00022741"/>
    </source>
</evidence>
<dbReference type="InterPro" id="IPR033756">
    <property type="entry name" value="YlxH/NBP35"/>
</dbReference>
<keyword evidence="7 9" id="KW-0408">Iron</keyword>
<name>A0AA35TL68_GEOBA</name>
<dbReference type="GO" id="GO:0005524">
    <property type="term" value="F:ATP binding"/>
    <property type="evidence" value="ECO:0007669"/>
    <property type="project" value="UniProtKB-KW"/>
</dbReference>
<dbReference type="Gene3D" id="3.40.50.300">
    <property type="entry name" value="P-loop containing nucleotide triphosphate hydrolases"/>
    <property type="match status" value="1"/>
</dbReference>
<dbReference type="EMBL" id="CASHTH010003824">
    <property type="protein sequence ID" value="CAI8049952.1"/>
    <property type="molecule type" value="Genomic_DNA"/>
</dbReference>
<comment type="caution">
    <text evidence="10">The sequence shown here is derived from an EMBL/GenBank/DDBJ whole genome shotgun (WGS) entry which is preliminary data.</text>
</comment>
<comment type="cofactor">
    <cofactor evidence="9">
        <name>[4Fe-4S] cluster</name>
        <dbReference type="ChEBI" id="CHEBI:49883"/>
    </cofactor>
    <text evidence="9">Binds 4 [4Fe-4S] clusters per heterotetramer. Contains two stable clusters in the N-termini of NUBP1 and two labile, bridging clusters between subunits of the NUBP1-NUBP2 heterotetramer.</text>
</comment>
<evidence type="ECO:0000313" key="10">
    <source>
        <dbReference type="EMBL" id="CAI8049952.1"/>
    </source>
</evidence>
<keyword evidence="3 9" id="KW-0963">Cytoplasm</keyword>
<dbReference type="HAMAP" id="MF_02040">
    <property type="entry name" value="Mrp_NBP35"/>
    <property type="match status" value="1"/>
</dbReference>
<feature type="binding site" evidence="9">
    <location>
        <begin position="22"/>
        <end position="29"/>
    </location>
    <ligand>
        <name>ATP</name>
        <dbReference type="ChEBI" id="CHEBI:30616"/>
    </ligand>
</feature>
<evidence type="ECO:0000256" key="8">
    <source>
        <dbReference type="ARBA" id="ARBA00023014"/>
    </source>
</evidence>
<comment type="similarity">
    <text evidence="9">Belongs to the Mrp/NBP35 ATP-binding proteins family. NUBP2/CFD1 subfamily.</text>
</comment>
<evidence type="ECO:0000256" key="3">
    <source>
        <dbReference type="ARBA" id="ARBA00022490"/>
    </source>
</evidence>
<dbReference type="AlphaFoldDB" id="A0AA35TL68"/>
<dbReference type="CDD" id="cd02037">
    <property type="entry name" value="Mrp_NBP35"/>
    <property type="match status" value="1"/>
</dbReference>
<feature type="binding site" evidence="9">
    <location>
        <position position="196"/>
    </location>
    <ligand>
        <name>[4Fe-4S] cluster</name>
        <dbReference type="ChEBI" id="CHEBI:49883"/>
        <note>ligand shared between dimeric partners</note>
    </ligand>
</feature>
<dbReference type="Pfam" id="PF10609">
    <property type="entry name" value="ParA"/>
    <property type="match status" value="2"/>
</dbReference>
<comment type="function">
    <text evidence="9">Component of the cytosolic iron-sulfur (Fe/S) protein assembly (CIA) machinery. Required for maturation of extramitochondrial Fe-S proteins. The NUBP1-NUBP2 heterotetramer forms a Fe-S scaffold complex, mediating the de novo assembly of an Fe-S cluster and its transfer to target apoproteins.</text>
</comment>
<proteinExistence type="inferred from homology"/>
<comment type="subcellular location">
    <subcellularLocation>
        <location evidence="1 9">Cytoplasm</location>
    </subcellularLocation>
</comment>
<reference evidence="10" key="1">
    <citation type="submission" date="2023-03" db="EMBL/GenBank/DDBJ databases">
        <authorList>
            <person name="Steffen K."/>
            <person name="Cardenas P."/>
        </authorList>
    </citation>
    <scope>NUCLEOTIDE SEQUENCE</scope>
</reference>
<evidence type="ECO:0000256" key="4">
    <source>
        <dbReference type="ARBA" id="ARBA00022723"/>
    </source>
</evidence>
<dbReference type="HAMAP" id="MF_03039">
    <property type="entry name" value="NUBP2"/>
    <property type="match status" value="1"/>
</dbReference>
<dbReference type="GO" id="GO:0051539">
    <property type="term" value="F:4 iron, 4 sulfur cluster binding"/>
    <property type="evidence" value="ECO:0007669"/>
    <property type="project" value="UniProtKB-UniRule"/>
</dbReference>
<keyword evidence="4 9" id="KW-0479">Metal-binding</keyword>
<dbReference type="GO" id="GO:0046872">
    <property type="term" value="F:metal ion binding"/>
    <property type="evidence" value="ECO:0007669"/>
    <property type="project" value="UniProtKB-KW"/>
</dbReference>
<keyword evidence="2 9" id="KW-0004">4Fe-4S</keyword>
<evidence type="ECO:0000256" key="6">
    <source>
        <dbReference type="ARBA" id="ARBA00022840"/>
    </source>
</evidence>
<dbReference type="PANTHER" id="PTHR23264:SF19">
    <property type="entry name" value="CYTOSOLIC FE-S CLUSTER ASSEMBLY FACTOR NUBP2"/>
    <property type="match status" value="1"/>
</dbReference>
<organism evidence="10 11">
    <name type="scientific">Geodia barretti</name>
    <name type="common">Barrett's horny sponge</name>
    <dbReference type="NCBI Taxonomy" id="519541"/>
    <lineage>
        <taxon>Eukaryota</taxon>
        <taxon>Metazoa</taxon>
        <taxon>Porifera</taxon>
        <taxon>Demospongiae</taxon>
        <taxon>Heteroscleromorpha</taxon>
        <taxon>Tetractinellida</taxon>
        <taxon>Astrophorina</taxon>
        <taxon>Geodiidae</taxon>
        <taxon>Geodia</taxon>
    </lineage>
</organism>
<dbReference type="InterPro" id="IPR019591">
    <property type="entry name" value="Mrp/NBP35_ATP-bd"/>
</dbReference>
<keyword evidence="5 9" id="KW-0547">Nucleotide-binding</keyword>
<evidence type="ECO:0000256" key="7">
    <source>
        <dbReference type="ARBA" id="ARBA00023004"/>
    </source>
</evidence>
<sequence>MAAEGEEGGLSGVNHVILVLSGKGGVGKSTVTTQLALGLVEAGKKVGVLDVDLCGPSIPRMLGLSGADVHQSSSGWIPVFADHDQRLSVMSIAFLLAQEDDAVIWRGPKKNAMIKQFVTDVVWGSLDYLLVDTPPGTSDEHISTLEALRTTNPDGAVLVSTPQAVALSDVRREVTFCRKTKLPILGLVENMSGFVCPHCSVSVAQCADHSICECSVHVLQECSNLFSTGGGESLAQETNIPFLGRVPLDPRLAACLETGLNFSETHRDTSASTALSNLVQSLIERTNPQ</sequence>
<dbReference type="GO" id="GO:0016226">
    <property type="term" value="P:iron-sulfur cluster assembly"/>
    <property type="evidence" value="ECO:0007669"/>
    <property type="project" value="UniProtKB-UniRule"/>
</dbReference>
<keyword evidence="11" id="KW-1185">Reference proteome</keyword>
<dbReference type="GO" id="GO:0005829">
    <property type="term" value="C:cytosol"/>
    <property type="evidence" value="ECO:0007669"/>
    <property type="project" value="TreeGrafter"/>
</dbReference>
<dbReference type="InterPro" id="IPR028600">
    <property type="entry name" value="NUBP2/Cfd1_eukaryotes"/>
</dbReference>
<dbReference type="InterPro" id="IPR000808">
    <property type="entry name" value="Mrp-like_CS"/>
</dbReference>
<comment type="subunit">
    <text evidence="9">Heterotetramer of 2 NUBP1 and 2 NUBP2 chains.</text>
</comment>
<evidence type="ECO:0000256" key="2">
    <source>
        <dbReference type="ARBA" id="ARBA00022485"/>
    </source>
</evidence>
<dbReference type="SUPFAM" id="SSF52540">
    <property type="entry name" value="P-loop containing nucleoside triphosphate hydrolases"/>
    <property type="match status" value="1"/>
</dbReference>